<evidence type="ECO:0000259" key="7">
    <source>
        <dbReference type="PROSITE" id="PS50111"/>
    </source>
</evidence>
<evidence type="ECO:0000256" key="1">
    <source>
        <dbReference type="ARBA" id="ARBA00004370"/>
    </source>
</evidence>
<feature type="domain" description="Methyl-accepting transducer" evidence="7">
    <location>
        <begin position="214"/>
        <end position="395"/>
    </location>
</feature>
<dbReference type="GO" id="GO:0005886">
    <property type="term" value="C:plasma membrane"/>
    <property type="evidence" value="ECO:0007669"/>
    <property type="project" value="TreeGrafter"/>
</dbReference>
<keyword evidence="2" id="KW-0488">Methylation</keyword>
<dbReference type="EMBL" id="QJPH01000492">
    <property type="protein sequence ID" value="PZN72325.1"/>
    <property type="molecule type" value="Genomic_DNA"/>
</dbReference>
<feature type="non-terminal residue" evidence="9">
    <location>
        <position position="395"/>
    </location>
</feature>
<dbReference type="SUPFAM" id="SSF58104">
    <property type="entry name" value="Methyl-accepting chemotaxis protein (MCP) signaling domain"/>
    <property type="match status" value="1"/>
</dbReference>
<evidence type="ECO:0000313" key="10">
    <source>
        <dbReference type="Proteomes" id="UP000249396"/>
    </source>
</evidence>
<gene>
    <name evidence="9" type="ORF">DM484_24660</name>
</gene>
<organism evidence="9 10">
    <name type="scientific">Candidatus Methylumidiphilus alinenensis</name>
    <dbReference type="NCBI Taxonomy" id="2202197"/>
    <lineage>
        <taxon>Bacteria</taxon>
        <taxon>Pseudomonadati</taxon>
        <taxon>Pseudomonadota</taxon>
        <taxon>Gammaproteobacteria</taxon>
        <taxon>Methylococcales</taxon>
        <taxon>Candidatus Methylumidiphilus</taxon>
    </lineage>
</organism>
<reference evidence="9 10" key="1">
    <citation type="journal article" date="2018" name="Aquat. Microb. Ecol.">
        <title>Gammaproteobacterial methanotrophs dominate.</title>
        <authorList>
            <person name="Rissanen A.J."/>
            <person name="Saarenheimo J."/>
            <person name="Tiirola M."/>
            <person name="Peura S."/>
            <person name="Aalto S.L."/>
            <person name="Karvinen A."/>
            <person name="Nykanen H."/>
        </authorList>
    </citation>
    <scope>NUCLEOTIDE SEQUENCE [LARGE SCALE GENOMIC DNA]</scope>
    <source>
        <strain evidence="9">AMbin10</strain>
    </source>
</reference>
<dbReference type="PROSITE" id="PS50111">
    <property type="entry name" value="CHEMOTAXIS_TRANSDUC_2"/>
    <property type="match status" value="1"/>
</dbReference>
<protein>
    <submittedName>
        <fullName evidence="9">Citrate chemoreceptor protein</fullName>
    </submittedName>
</protein>
<dbReference type="SMART" id="SM00283">
    <property type="entry name" value="MA"/>
    <property type="match status" value="1"/>
</dbReference>
<evidence type="ECO:0000256" key="2">
    <source>
        <dbReference type="ARBA" id="ARBA00022481"/>
    </source>
</evidence>
<dbReference type="FunFam" id="1.10.287.950:FF:000001">
    <property type="entry name" value="Methyl-accepting chemotaxis sensory transducer"/>
    <property type="match status" value="1"/>
</dbReference>
<dbReference type="InterPro" id="IPR003660">
    <property type="entry name" value="HAMP_dom"/>
</dbReference>
<keyword evidence="6" id="KW-1133">Transmembrane helix</keyword>
<keyword evidence="3 5" id="KW-0807">Transducer</keyword>
<evidence type="ECO:0000256" key="6">
    <source>
        <dbReference type="SAM" id="Phobius"/>
    </source>
</evidence>
<keyword evidence="9" id="KW-0675">Receptor</keyword>
<evidence type="ECO:0000256" key="5">
    <source>
        <dbReference type="PROSITE-ProRule" id="PRU00284"/>
    </source>
</evidence>
<dbReference type="GO" id="GO:0006935">
    <property type="term" value="P:chemotaxis"/>
    <property type="evidence" value="ECO:0007669"/>
    <property type="project" value="TreeGrafter"/>
</dbReference>
<comment type="subcellular location">
    <subcellularLocation>
        <location evidence="1">Membrane</location>
    </subcellularLocation>
</comment>
<proteinExistence type="inferred from homology"/>
<dbReference type="PANTHER" id="PTHR43531:SF14">
    <property type="entry name" value="METHYL-ACCEPTING CHEMOTAXIS PROTEIN I-RELATED"/>
    <property type="match status" value="1"/>
</dbReference>
<feature type="transmembrane region" description="Helical" evidence="6">
    <location>
        <begin position="39"/>
        <end position="58"/>
    </location>
</feature>
<dbReference type="Gene3D" id="1.10.287.950">
    <property type="entry name" value="Methyl-accepting chemotaxis protein"/>
    <property type="match status" value="1"/>
</dbReference>
<dbReference type="PROSITE" id="PS50885">
    <property type="entry name" value="HAMP"/>
    <property type="match status" value="1"/>
</dbReference>
<dbReference type="Pfam" id="PF00015">
    <property type="entry name" value="MCPsignal"/>
    <property type="match status" value="1"/>
</dbReference>
<dbReference type="Proteomes" id="UP000249396">
    <property type="component" value="Unassembled WGS sequence"/>
</dbReference>
<feature type="domain" description="HAMP" evidence="8">
    <location>
        <begin position="157"/>
        <end position="209"/>
    </location>
</feature>
<dbReference type="AlphaFoldDB" id="A0A2W4QJF4"/>
<accession>A0A2W4QJF4</accession>
<dbReference type="Gene3D" id="1.20.120.1530">
    <property type="match status" value="1"/>
</dbReference>
<keyword evidence="6" id="KW-0472">Membrane</keyword>
<evidence type="ECO:0000313" key="9">
    <source>
        <dbReference type="EMBL" id="PZN72325.1"/>
    </source>
</evidence>
<evidence type="ECO:0000259" key="8">
    <source>
        <dbReference type="PROSITE" id="PS50885"/>
    </source>
</evidence>
<dbReference type="InterPro" id="IPR004089">
    <property type="entry name" value="MCPsignal_dom"/>
</dbReference>
<comment type="caution">
    <text evidence="9">The sequence shown here is derived from an EMBL/GenBank/DDBJ whole genome shotgun (WGS) entry which is preliminary data.</text>
</comment>
<comment type="similarity">
    <text evidence="4">Belongs to the methyl-accepting chemotaxis (MCP) protein family.</text>
</comment>
<keyword evidence="6" id="KW-0812">Transmembrane</keyword>
<sequence length="395" mass="42016">MANQETISKIYQAFQAHRQFNVELGQNHAVKASEFASDALWASLTIASLILVVIGFVGRFTTRSIIGKLGCEPTEAVEFACKIADGDLSFAIDTNGKGQGSLVVAVKSIVDNVKSMTGQMGIIIQAAKSGQIMIRADEGHSQGVYRKLLEGINDTLDAVDGPIEEVVRVLGAVAKGDLTERVNQTYLGVFAKLCDDANTTVDNLAHSVKTIKEAANAINTVSREIAMGNMDLSQRTEEQSVSLAETATSMEVLSSTVKQNADNARQANQMSVMASDVAMKGGKLVRQVVLTMDDINESSQKIVDIISVIDSIAFQTNILALNAAVEAARAGEQGRGFAVVANEVRNLAQRSASAAKDIKSLIGNSVDKVKHGSKLVAEAGQTMDEIVTSVKRVTD</sequence>
<evidence type="ECO:0000256" key="4">
    <source>
        <dbReference type="ARBA" id="ARBA00029447"/>
    </source>
</evidence>
<evidence type="ECO:0000256" key="3">
    <source>
        <dbReference type="ARBA" id="ARBA00023224"/>
    </source>
</evidence>
<name>A0A2W4QJF4_9GAMM</name>
<dbReference type="GO" id="GO:0007165">
    <property type="term" value="P:signal transduction"/>
    <property type="evidence" value="ECO:0007669"/>
    <property type="project" value="UniProtKB-KW"/>
</dbReference>
<dbReference type="InterPro" id="IPR051310">
    <property type="entry name" value="MCP_chemotaxis"/>
</dbReference>
<dbReference type="GO" id="GO:0004888">
    <property type="term" value="F:transmembrane signaling receptor activity"/>
    <property type="evidence" value="ECO:0007669"/>
    <property type="project" value="TreeGrafter"/>
</dbReference>
<dbReference type="PANTHER" id="PTHR43531">
    <property type="entry name" value="PROTEIN ICFG"/>
    <property type="match status" value="1"/>
</dbReference>
<dbReference type="Pfam" id="PF18947">
    <property type="entry name" value="HAMP_2"/>
    <property type="match status" value="1"/>
</dbReference>